<organism evidence="2">
    <name type="scientific">uncultured Caudovirales phage</name>
    <dbReference type="NCBI Taxonomy" id="2100421"/>
    <lineage>
        <taxon>Viruses</taxon>
        <taxon>Duplodnaviria</taxon>
        <taxon>Heunggongvirae</taxon>
        <taxon>Uroviricota</taxon>
        <taxon>Caudoviricetes</taxon>
        <taxon>Peduoviridae</taxon>
        <taxon>Maltschvirus</taxon>
        <taxon>Maltschvirus maltsch</taxon>
    </lineage>
</organism>
<sequence>MNKSIPQHTYGFVDQSILRGQTADALEYERCVIFGVTSIPSRALHFSILCESGAQWARIPLHKLRHEQPTSDVIHDLPQLQSWDSHGWDFCVVQYEYLREMGCHYRSRDGAMVPASYWFTLDHTDNGYSQYPPEHKCYHLLLLEDGSGQIAAQPNNRILWRDDSFVRSSPGIIEKYRVMPEKTWHAELGRNADLNKMSKE</sequence>
<gene>
    <name evidence="2" type="ORF">UFOVP1007_32</name>
    <name evidence="3" type="ORF">UFOVP1159_32</name>
    <name evidence="1" type="ORF">UFOVP927_31</name>
</gene>
<dbReference type="EMBL" id="LR796868">
    <property type="protein sequence ID" value="CAB4171821.1"/>
    <property type="molecule type" value="Genomic_DNA"/>
</dbReference>
<evidence type="ECO:0000313" key="3">
    <source>
        <dbReference type="EMBL" id="CAB4187464.1"/>
    </source>
</evidence>
<evidence type="ECO:0000313" key="2">
    <source>
        <dbReference type="EMBL" id="CAB4178179.1"/>
    </source>
</evidence>
<proteinExistence type="predicted"/>
<evidence type="ECO:0000313" key="1">
    <source>
        <dbReference type="EMBL" id="CAB4171821.1"/>
    </source>
</evidence>
<name>A0A6J5Q224_9CAUD</name>
<dbReference type="EMBL" id="LR796958">
    <property type="protein sequence ID" value="CAB4178179.1"/>
    <property type="molecule type" value="Genomic_DNA"/>
</dbReference>
<protein>
    <submittedName>
        <fullName evidence="2">Uncharacterized protein</fullName>
    </submittedName>
</protein>
<accession>A0A6J5Q224</accession>
<reference evidence="2" key="1">
    <citation type="submission" date="2020-05" db="EMBL/GenBank/DDBJ databases">
        <authorList>
            <person name="Chiriac C."/>
            <person name="Salcher M."/>
            <person name="Ghai R."/>
            <person name="Kavagutti S V."/>
        </authorList>
    </citation>
    <scope>NUCLEOTIDE SEQUENCE</scope>
</reference>
<dbReference type="EMBL" id="LR797108">
    <property type="protein sequence ID" value="CAB4187464.1"/>
    <property type="molecule type" value="Genomic_DNA"/>
</dbReference>